<dbReference type="Pfam" id="PF01381">
    <property type="entry name" value="HTH_3"/>
    <property type="match status" value="1"/>
</dbReference>
<evidence type="ECO:0000313" key="6">
    <source>
        <dbReference type="Proteomes" id="UP000230033"/>
    </source>
</evidence>
<dbReference type="PANTHER" id="PTHR46797">
    <property type="entry name" value="HTH-TYPE TRANSCRIPTIONAL REGULATOR"/>
    <property type="match status" value="1"/>
</dbReference>
<accession>A0A2H0WME8</accession>
<evidence type="ECO:0000256" key="1">
    <source>
        <dbReference type="ARBA" id="ARBA00023015"/>
    </source>
</evidence>
<evidence type="ECO:0000256" key="2">
    <source>
        <dbReference type="ARBA" id="ARBA00023125"/>
    </source>
</evidence>
<organism evidence="5 6">
    <name type="scientific">Candidatus Shapirobacteria bacterium CG09_land_8_20_14_0_10_47_13</name>
    <dbReference type="NCBI Taxonomy" id="1974481"/>
    <lineage>
        <taxon>Bacteria</taxon>
        <taxon>Candidatus Shapironibacteriota</taxon>
    </lineage>
</organism>
<keyword evidence="3" id="KW-0804">Transcription</keyword>
<gene>
    <name evidence="5" type="ORF">COT65_01930</name>
</gene>
<keyword evidence="1" id="KW-0805">Transcription regulation</keyword>
<reference evidence="6" key="1">
    <citation type="submission" date="2017-09" db="EMBL/GenBank/DDBJ databases">
        <title>Depth-based differentiation of microbial function through sediment-hosted aquifers and enrichment of novel symbionts in the deep terrestrial subsurface.</title>
        <authorList>
            <person name="Probst A.J."/>
            <person name="Ladd B."/>
            <person name="Jarett J.K."/>
            <person name="Geller-Mcgrath D.E."/>
            <person name="Sieber C.M.K."/>
            <person name="Emerson J.B."/>
            <person name="Anantharaman K."/>
            <person name="Thomas B.C."/>
            <person name="Malmstrom R."/>
            <person name="Stieglmeier M."/>
            <person name="Klingl A."/>
            <person name="Woyke T."/>
            <person name="Ryan C.M."/>
            <person name="Banfield J.F."/>
        </authorList>
    </citation>
    <scope>NUCLEOTIDE SEQUENCE [LARGE SCALE GENOMIC DNA]</scope>
</reference>
<dbReference type="EMBL" id="PEZJ01000025">
    <property type="protein sequence ID" value="PIS13834.1"/>
    <property type="molecule type" value="Genomic_DNA"/>
</dbReference>
<dbReference type="GO" id="GO:0003700">
    <property type="term" value="F:DNA-binding transcription factor activity"/>
    <property type="evidence" value="ECO:0007669"/>
    <property type="project" value="TreeGrafter"/>
</dbReference>
<dbReference type="SUPFAM" id="SSF47413">
    <property type="entry name" value="lambda repressor-like DNA-binding domains"/>
    <property type="match status" value="1"/>
</dbReference>
<dbReference type="GO" id="GO:0005829">
    <property type="term" value="C:cytosol"/>
    <property type="evidence" value="ECO:0007669"/>
    <property type="project" value="TreeGrafter"/>
</dbReference>
<protein>
    <submittedName>
        <fullName evidence="5">XRE family transcriptional regulator</fullName>
    </submittedName>
</protein>
<evidence type="ECO:0000259" key="4">
    <source>
        <dbReference type="PROSITE" id="PS50943"/>
    </source>
</evidence>
<comment type="caution">
    <text evidence="5">The sequence shown here is derived from an EMBL/GenBank/DDBJ whole genome shotgun (WGS) entry which is preliminary data.</text>
</comment>
<dbReference type="PROSITE" id="PS50943">
    <property type="entry name" value="HTH_CROC1"/>
    <property type="match status" value="1"/>
</dbReference>
<dbReference type="SMART" id="SM00530">
    <property type="entry name" value="HTH_XRE"/>
    <property type="match status" value="1"/>
</dbReference>
<evidence type="ECO:0000313" key="5">
    <source>
        <dbReference type="EMBL" id="PIS13834.1"/>
    </source>
</evidence>
<sequence>MDTISATHKRFGQRIKELRKRLGLTQEDLAFKVGVDRSYMGFVERGEKNPTLKRIISISKALGVSLSELFNSI</sequence>
<dbReference type="InterPro" id="IPR050807">
    <property type="entry name" value="TransReg_Diox_bact_type"/>
</dbReference>
<dbReference type="Gene3D" id="1.10.260.40">
    <property type="entry name" value="lambda repressor-like DNA-binding domains"/>
    <property type="match status" value="1"/>
</dbReference>
<dbReference type="CDD" id="cd00093">
    <property type="entry name" value="HTH_XRE"/>
    <property type="match status" value="1"/>
</dbReference>
<keyword evidence="2" id="KW-0238">DNA-binding</keyword>
<dbReference type="PANTHER" id="PTHR46797:SF23">
    <property type="entry name" value="HTH-TYPE TRANSCRIPTIONAL REGULATOR SUTR"/>
    <property type="match status" value="1"/>
</dbReference>
<dbReference type="AlphaFoldDB" id="A0A2H0WME8"/>
<dbReference type="InterPro" id="IPR001387">
    <property type="entry name" value="Cro/C1-type_HTH"/>
</dbReference>
<dbReference type="InterPro" id="IPR010982">
    <property type="entry name" value="Lambda_DNA-bd_dom_sf"/>
</dbReference>
<dbReference type="GO" id="GO:0003677">
    <property type="term" value="F:DNA binding"/>
    <property type="evidence" value="ECO:0007669"/>
    <property type="project" value="UniProtKB-KW"/>
</dbReference>
<feature type="domain" description="HTH cro/C1-type" evidence="4">
    <location>
        <begin position="15"/>
        <end position="69"/>
    </location>
</feature>
<proteinExistence type="predicted"/>
<dbReference type="Proteomes" id="UP000230033">
    <property type="component" value="Unassembled WGS sequence"/>
</dbReference>
<name>A0A2H0WME8_9BACT</name>
<evidence type="ECO:0000256" key="3">
    <source>
        <dbReference type="ARBA" id="ARBA00023163"/>
    </source>
</evidence>